<accession>A0ACC2LAY7</accession>
<proteinExistence type="predicted"/>
<organism evidence="1 2">
    <name type="scientific">Persea americana</name>
    <name type="common">Avocado</name>
    <dbReference type="NCBI Taxonomy" id="3435"/>
    <lineage>
        <taxon>Eukaryota</taxon>
        <taxon>Viridiplantae</taxon>
        <taxon>Streptophyta</taxon>
        <taxon>Embryophyta</taxon>
        <taxon>Tracheophyta</taxon>
        <taxon>Spermatophyta</taxon>
        <taxon>Magnoliopsida</taxon>
        <taxon>Magnoliidae</taxon>
        <taxon>Laurales</taxon>
        <taxon>Lauraceae</taxon>
        <taxon>Persea</taxon>
    </lineage>
</organism>
<name>A0ACC2LAY7_PERAE</name>
<dbReference type="EMBL" id="CM056815">
    <property type="protein sequence ID" value="KAJ8630318.1"/>
    <property type="molecule type" value="Genomic_DNA"/>
</dbReference>
<keyword evidence="2" id="KW-1185">Reference proteome</keyword>
<gene>
    <name evidence="1" type="ORF">MRB53_023641</name>
</gene>
<evidence type="ECO:0000313" key="2">
    <source>
        <dbReference type="Proteomes" id="UP001234297"/>
    </source>
</evidence>
<evidence type="ECO:0000313" key="1">
    <source>
        <dbReference type="EMBL" id="KAJ8630318.1"/>
    </source>
</evidence>
<dbReference type="Proteomes" id="UP001234297">
    <property type="component" value="Chromosome 7"/>
</dbReference>
<sequence>MKEMVAGTGQGRWSRACREEGWPLGAGNGRSARGRCLTGDRGEGELVARDEATPGHGRRKKCGDGHWLENAAMAAGSGLASGCWFRRSSGRVTGRNLAGNYAWRR</sequence>
<reference evidence="1 2" key="1">
    <citation type="journal article" date="2022" name="Hortic Res">
        <title>A haplotype resolved chromosomal level avocado genome allows analysis of novel avocado genes.</title>
        <authorList>
            <person name="Nath O."/>
            <person name="Fletcher S.J."/>
            <person name="Hayward A."/>
            <person name="Shaw L.M."/>
            <person name="Masouleh A.K."/>
            <person name="Furtado A."/>
            <person name="Henry R.J."/>
            <person name="Mitter N."/>
        </authorList>
    </citation>
    <scope>NUCLEOTIDE SEQUENCE [LARGE SCALE GENOMIC DNA]</scope>
    <source>
        <strain evidence="2">cv. Hass</strain>
    </source>
</reference>
<protein>
    <submittedName>
        <fullName evidence="1">Uncharacterized protein</fullName>
    </submittedName>
</protein>
<comment type="caution">
    <text evidence="1">The sequence shown here is derived from an EMBL/GenBank/DDBJ whole genome shotgun (WGS) entry which is preliminary data.</text>
</comment>